<keyword evidence="5 8" id="KW-0812">Transmembrane</keyword>
<reference evidence="9 10" key="1">
    <citation type="submission" date="2019-10" db="EMBL/GenBank/DDBJ databases">
        <title>Assembly and Annotation for the nematode Trichostrongylus colubriformis.</title>
        <authorList>
            <person name="Martin J."/>
        </authorList>
    </citation>
    <scope>NUCLEOTIDE SEQUENCE [LARGE SCALE GENOMIC DNA]</scope>
    <source>
        <strain evidence="9">G859</strain>
        <tissue evidence="9">Whole worm</tissue>
    </source>
</reference>
<name>A0AAN8G1T7_TRICO</name>
<dbReference type="PANTHER" id="PTHR21645">
    <property type="entry name" value="GLYCOSYLTRANSFERASE FAMILY 92 PROTEIN"/>
    <property type="match status" value="1"/>
</dbReference>
<dbReference type="AlphaFoldDB" id="A0AAN8G1T7"/>
<comment type="caution">
    <text evidence="9">The sequence shown here is derived from an EMBL/GenBank/DDBJ whole genome shotgun (WGS) entry which is preliminary data.</text>
</comment>
<feature type="transmembrane region" description="Helical" evidence="8">
    <location>
        <begin position="17"/>
        <end position="40"/>
    </location>
</feature>
<comment type="similarity">
    <text evidence="2 8">Belongs to the glycosyltransferase 92 family.</text>
</comment>
<dbReference type="PANTHER" id="PTHR21645:SF2">
    <property type="entry name" value="GLYCOSYLTRANSFERASE FAMILY 92 PROTEIN F59C6.8"/>
    <property type="match status" value="1"/>
</dbReference>
<protein>
    <recommendedName>
        <fullName evidence="8">Glycosyltransferase family 92 protein</fullName>
        <ecNumber evidence="8">2.4.1.-</ecNumber>
    </recommendedName>
</protein>
<evidence type="ECO:0000256" key="2">
    <source>
        <dbReference type="ARBA" id="ARBA00007647"/>
    </source>
</evidence>
<dbReference type="EMBL" id="WIXE01001544">
    <property type="protein sequence ID" value="KAK5985587.1"/>
    <property type="molecule type" value="Genomic_DNA"/>
</dbReference>
<evidence type="ECO:0000256" key="4">
    <source>
        <dbReference type="ARBA" id="ARBA00022679"/>
    </source>
</evidence>
<evidence type="ECO:0000256" key="8">
    <source>
        <dbReference type="RuleBase" id="RU366017"/>
    </source>
</evidence>
<organism evidence="9 10">
    <name type="scientific">Trichostrongylus colubriformis</name>
    <name type="common">Black scour worm</name>
    <dbReference type="NCBI Taxonomy" id="6319"/>
    <lineage>
        <taxon>Eukaryota</taxon>
        <taxon>Metazoa</taxon>
        <taxon>Ecdysozoa</taxon>
        <taxon>Nematoda</taxon>
        <taxon>Chromadorea</taxon>
        <taxon>Rhabditida</taxon>
        <taxon>Rhabditina</taxon>
        <taxon>Rhabditomorpha</taxon>
        <taxon>Strongyloidea</taxon>
        <taxon>Trichostrongylidae</taxon>
        <taxon>Trichostrongylus</taxon>
    </lineage>
</organism>
<keyword evidence="10" id="KW-1185">Reference proteome</keyword>
<keyword evidence="4 8" id="KW-0808">Transferase</keyword>
<evidence type="ECO:0000256" key="1">
    <source>
        <dbReference type="ARBA" id="ARBA00004167"/>
    </source>
</evidence>
<gene>
    <name evidence="9" type="ORF">GCK32_015072</name>
</gene>
<keyword evidence="7 8" id="KW-0472">Membrane</keyword>
<accession>A0AAN8G1T7</accession>
<dbReference type="GO" id="GO:0016020">
    <property type="term" value="C:membrane"/>
    <property type="evidence" value="ECO:0007669"/>
    <property type="project" value="UniProtKB-SubCell"/>
</dbReference>
<keyword evidence="6 8" id="KW-1133">Transmembrane helix</keyword>
<dbReference type="InterPro" id="IPR008166">
    <property type="entry name" value="Glyco_transf_92"/>
</dbReference>
<evidence type="ECO:0000313" key="9">
    <source>
        <dbReference type="EMBL" id="KAK5985587.1"/>
    </source>
</evidence>
<evidence type="ECO:0000256" key="6">
    <source>
        <dbReference type="ARBA" id="ARBA00022989"/>
    </source>
</evidence>
<evidence type="ECO:0000256" key="5">
    <source>
        <dbReference type="ARBA" id="ARBA00022692"/>
    </source>
</evidence>
<dbReference type="InterPro" id="IPR052012">
    <property type="entry name" value="GTase_92"/>
</dbReference>
<dbReference type="GO" id="GO:0016757">
    <property type="term" value="F:glycosyltransferase activity"/>
    <property type="evidence" value="ECO:0007669"/>
    <property type="project" value="UniProtKB-UniRule"/>
</dbReference>
<dbReference type="Proteomes" id="UP001331761">
    <property type="component" value="Unassembled WGS sequence"/>
</dbReference>
<evidence type="ECO:0000256" key="3">
    <source>
        <dbReference type="ARBA" id="ARBA00022676"/>
    </source>
</evidence>
<feature type="non-terminal residue" evidence="9">
    <location>
        <position position="1"/>
    </location>
</feature>
<comment type="subcellular location">
    <subcellularLocation>
        <location evidence="1">Membrane</location>
        <topology evidence="1">Single-pass membrane protein</topology>
    </subcellularLocation>
</comment>
<proteinExistence type="inferred from homology"/>
<sequence>NFLLNHGKISAPRYRRLCCITCTSTVLFSLLTAIVAVSYFDQQHNNIIHEYVARNDDVAILSATFYSRSKSFENNTVILLLNAHQVLQLKHSELHGESTNASGTHKTSFRIYPVVQQIPFYCKWVPFIAVGQVSEGMTSLQLTSGEKGMTIPIRYPYSERHDVVACFSPLFLNERWQLLLLTAEESAKYIIFPDTDDIIIPRLGRTYLEEFDRVFFMYPDAAVIAYNMTQSGIISTTSPSTYSPVDILKSVQFKGNDIQLLQKYQAIIGSASDMSSFITYGDPLCRHKRKTEMPKCFTEDSR</sequence>
<evidence type="ECO:0000313" key="10">
    <source>
        <dbReference type="Proteomes" id="UP001331761"/>
    </source>
</evidence>
<evidence type="ECO:0000256" key="7">
    <source>
        <dbReference type="ARBA" id="ARBA00023136"/>
    </source>
</evidence>
<dbReference type="Pfam" id="PF01697">
    <property type="entry name" value="Glyco_transf_92"/>
    <property type="match status" value="1"/>
</dbReference>
<keyword evidence="3 8" id="KW-0328">Glycosyltransferase</keyword>
<dbReference type="EC" id="2.4.1.-" evidence="8"/>